<dbReference type="AlphaFoldDB" id="A0A835ARH0"/>
<dbReference type="Proteomes" id="UP000636709">
    <property type="component" value="Unassembled WGS sequence"/>
</dbReference>
<evidence type="ECO:0000313" key="3">
    <source>
        <dbReference type="EMBL" id="KAF8676534.1"/>
    </source>
</evidence>
<evidence type="ECO:0000256" key="1">
    <source>
        <dbReference type="SAM" id="MobiDB-lite"/>
    </source>
</evidence>
<feature type="region of interest" description="Disordered" evidence="1">
    <location>
        <begin position="1"/>
        <end position="21"/>
    </location>
</feature>
<proteinExistence type="predicted"/>
<keyword evidence="4" id="KW-1185">Reference proteome</keyword>
<protein>
    <submittedName>
        <fullName evidence="2">Uncharacterized protein</fullName>
    </submittedName>
</protein>
<feature type="region of interest" description="Disordered" evidence="1">
    <location>
        <begin position="43"/>
        <end position="72"/>
    </location>
</feature>
<dbReference type="EMBL" id="JACEFO010002161">
    <property type="protein sequence ID" value="KAF8676534.1"/>
    <property type="molecule type" value="Genomic_DNA"/>
</dbReference>
<sequence length="72" mass="7857">MVQRPVNLPPLEAGSDRCSVTPASRHSCHIRPGETMAFAKAPSDHYTTWNGQASKGTPQFQDQRAHQTSSPP</sequence>
<dbReference type="AntiFam" id="ANF00039">
    <property type="entry name" value="Antisense to SRP RNA"/>
</dbReference>
<evidence type="ECO:0000313" key="4">
    <source>
        <dbReference type="Proteomes" id="UP000636709"/>
    </source>
</evidence>
<dbReference type="EMBL" id="JACEFO010002254">
    <property type="protein sequence ID" value="KAF8670613.1"/>
    <property type="molecule type" value="Genomic_DNA"/>
</dbReference>
<feature type="compositionally biased region" description="Polar residues" evidence="1">
    <location>
        <begin position="45"/>
        <end position="72"/>
    </location>
</feature>
<accession>A0A835ARH0</accession>
<reference evidence="2" key="1">
    <citation type="submission" date="2020-07" db="EMBL/GenBank/DDBJ databases">
        <title>Genome sequence and genetic diversity analysis of an under-domesticated orphan crop, white fonio (Digitaria exilis).</title>
        <authorList>
            <person name="Bennetzen J.L."/>
            <person name="Chen S."/>
            <person name="Ma X."/>
            <person name="Wang X."/>
            <person name="Yssel A.E.J."/>
            <person name="Chaluvadi S.R."/>
            <person name="Johnson M."/>
            <person name="Gangashetty P."/>
            <person name="Hamidou F."/>
            <person name="Sanogo M.D."/>
            <person name="Zwaenepoel A."/>
            <person name="Wallace J."/>
            <person name="Van De Peer Y."/>
            <person name="Van Deynze A."/>
        </authorList>
    </citation>
    <scope>NUCLEOTIDE SEQUENCE</scope>
    <source>
        <tissue evidence="2">Leaves</tissue>
    </source>
</reference>
<organism evidence="2 4">
    <name type="scientific">Digitaria exilis</name>
    <dbReference type="NCBI Taxonomy" id="1010633"/>
    <lineage>
        <taxon>Eukaryota</taxon>
        <taxon>Viridiplantae</taxon>
        <taxon>Streptophyta</taxon>
        <taxon>Embryophyta</taxon>
        <taxon>Tracheophyta</taxon>
        <taxon>Spermatophyta</taxon>
        <taxon>Magnoliopsida</taxon>
        <taxon>Liliopsida</taxon>
        <taxon>Poales</taxon>
        <taxon>Poaceae</taxon>
        <taxon>PACMAD clade</taxon>
        <taxon>Panicoideae</taxon>
        <taxon>Panicodae</taxon>
        <taxon>Paniceae</taxon>
        <taxon>Anthephorinae</taxon>
        <taxon>Digitaria</taxon>
    </lineage>
</organism>
<evidence type="ECO:0000313" key="2">
    <source>
        <dbReference type="EMBL" id="KAF8670613.1"/>
    </source>
</evidence>
<comment type="caution">
    <text evidence="2">The sequence shown here is derived from an EMBL/GenBank/DDBJ whole genome shotgun (WGS) entry which is preliminary data.</text>
</comment>
<gene>
    <name evidence="3" type="ORF">HU200_046929</name>
    <name evidence="2" type="ORF">HU200_050641</name>
</gene>
<name>A0A835ARH0_9POAL</name>